<name>A0AA40FKS0_9HYME</name>
<comment type="caution">
    <text evidence="1">The sequence shown here is derived from an EMBL/GenBank/DDBJ whole genome shotgun (WGS) entry which is preliminary data.</text>
</comment>
<sequence length="71" mass="8123">MAENKRSFRKQKARLQLPAEISKKDVQNQILGMPSSDFNSDFALLTRARVLPTLTVLHVWLMKEPNVKNAT</sequence>
<accession>A0AA40FKS0</accession>
<keyword evidence="2" id="KW-1185">Reference proteome</keyword>
<dbReference type="AlphaFoldDB" id="A0AA40FKS0"/>
<dbReference type="Proteomes" id="UP001177670">
    <property type="component" value="Unassembled WGS sequence"/>
</dbReference>
<gene>
    <name evidence="1" type="ORF">K0M31_010719</name>
</gene>
<proteinExistence type="predicted"/>
<dbReference type="EMBL" id="JAHYIQ010000028">
    <property type="protein sequence ID" value="KAK1120935.1"/>
    <property type="molecule type" value="Genomic_DNA"/>
</dbReference>
<protein>
    <submittedName>
        <fullName evidence="1">Uncharacterized protein</fullName>
    </submittedName>
</protein>
<evidence type="ECO:0000313" key="1">
    <source>
        <dbReference type="EMBL" id="KAK1120935.1"/>
    </source>
</evidence>
<evidence type="ECO:0000313" key="2">
    <source>
        <dbReference type="Proteomes" id="UP001177670"/>
    </source>
</evidence>
<organism evidence="1 2">
    <name type="scientific">Melipona bicolor</name>
    <dbReference type="NCBI Taxonomy" id="60889"/>
    <lineage>
        <taxon>Eukaryota</taxon>
        <taxon>Metazoa</taxon>
        <taxon>Ecdysozoa</taxon>
        <taxon>Arthropoda</taxon>
        <taxon>Hexapoda</taxon>
        <taxon>Insecta</taxon>
        <taxon>Pterygota</taxon>
        <taxon>Neoptera</taxon>
        <taxon>Endopterygota</taxon>
        <taxon>Hymenoptera</taxon>
        <taxon>Apocrita</taxon>
        <taxon>Aculeata</taxon>
        <taxon>Apoidea</taxon>
        <taxon>Anthophila</taxon>
        <taxon>Apidae</taxon>
        <taxon>Melipona</taxon>
    </lineage>
</organism>
<reference evidence="1" key="1">
    <citation type="submission" date="2021-10" db="EMBL/GenBank/DDBJ databases">
        <title>Melipona bicolor Genome sequencing and assembly.</title>
        <authorList>
            <person name="Araujo N.S."/>
            <person name="Arias M.C."/>
        </authorList>
    </citation>
    <scope>NUCLEOTIDE SEQUENCE</scope>
    <source>
        <strain evidence="1">USP_2M_L1-L4_2017</strain>
        <tissue evidence="1">Whole body</tissue>
    </source>
</reference>